<accession>A0A1D2MDK4</accession>
<name>A0A1D2MDK4_ORCCI</name>
<feature type="transmembrane region" description="Helical" evidence="1">
    <location>
        <begin position="113"/>
        <end position="133"/>
    </location>
</feature>
<feature type="transmembrane region" description="Helical" evidence="1">
    <location>
        <begin position="145"/>
        <end position="168"/>
    </location>
</feature>
<reference evidence="2 3" key="1">
    <citation type="journal article" date="2016" name="Genome Biol. Evol.">
        <title>Gene Family Evolution Reflects Adaptation to Soil Environmental Stressors in the Genome of the Collembolan Orchesella cincta.</title>
        <authorList>
            <person name="Faddeeva-Vakhrusheva A."/>
            <person name="Derks M.F."/>
            <person name="Anvar S.Y."/>
            <person name="Agamennone V."/>
            <person name="Suring W."/>
            <person name="Smit S."/>
            <person name="van Straalen N.M."/>
            <person name="Roelofs D."/>
        </authorList>
    </citation>
    <scope>NUCLEOTIDE SEQUENCE [LARGE SCALE GENOMIC DNA]</scope>
    <source>
        <tissue evidence="2">Mixed pool</tissue>
    </source>
</reference>
<keyword evidence="1" id="KW-0472">Membrane</keyword>
<feature type="transmembrane region" description="Helical" evidence="1">
    <location>
        <begin position="73"/>
        <end position="93"/>
    </location>
</feature>
<keyword evidence="1" id="KW-1133">Transmembrane helix</keyword>
<evidence type="ECO:0000313" key="2">
    <source>
        <dbReference type="EMBL" id="ODM91033.1"/>
    </source>
</evidence>
<dbReference type="Proteomes" id="UP000094527">
    <property type="component" value="Unassembled WGS sequence"/>
</dbReference>
<organism evidence="2 3">
    <name type="scientific">Orchesella cincta</name>
    <name type="common">Springtail</name>
    <name type="synonym">Podura cincta</name>
    <dbReference type="NCBI Taxonomy" id="48709"/>
    <lineage>
        <taxon>Eukaryota</taxon>
        <taxon>Metazoa</taxon>
        <taxon>Ecdysozoa</taxon>
        <taxon>Arthropoda</taxon>
        <taxon>Hexapoda</taxon>
        <taxon>Collembola</taxon>
        <taxon>Entomobryomorpha</taxon>
        <taxon>Entomobryoidea</taxon>
        <taxon>Orchesellidae</taxon>
        <taxon>Orchesellinae</taxon>
        <taxon>Orchesella</taxon>
    </lineage>
</organism>
<evidence type="ECO:0000256" key="1">
    <source>
        <dbReference type="SAM" id="Phobius"/>
    </source>
</evidence>
<evidence type="ECO:0000313" key="3">
    <source>
        <dbReference type="Proteomes" id="UP000094527"/>
    </source>
</evidence>
<gene>
    <name evidence="2" type="ORF">Ocin01_15652</name>
</gene>
<dbReference type="EMBL" id="LJIJ01001695">
    <property type="protein sequence ID" value="ODM91033.1"/>
    <property type="molecule type" value="Genomic_DNA"/>
</dbReference>
<keyword evidence="1" id="KW-0812">Transmembrane</keyword>
<protein>
    <submittedName>
        <fullName evidence="2">Uncharacterized protein</fullName>
    </submittedName>
</protein>
<comment type="caution">
    <text evidence="2">The sequence shown here is derived from an EMBL/GenBank/DDBJ whole genome shotgun (WGS) entry which is preliminary data.</text>
</comment>
<feature type="transmembrane region" description="Helical" evidence="1">
    <location>
        <begin position="16"/>
        <end position="36"/>
    </location>
</feature>
<dbReference type="AlphaFoldDB" id="A0A1D2MDK4"/>
<keyword evidence="3" id="KW-1185">Reference proteome</keyword>
<sequence length="182" mass="19800">MGSICESLAVSKWVELIALTAITLGAVITAVSSWVLNGAIQNMRNPAFHRATTVFSQLNQLLGGIDGIDLEHLYRVVIISSAVALAGGLLQFITSGWLLRETSRGGESPAAKLWVFAHLFVLLAMGGSFIGIVTIEVELNTRLRVFLGVTGLDFIVLIYFIWFVYGFARKPTNGVFNEPDDL</sequence>
<proteinExistence type="predicted"/>